<proteinExistence type="predicted"/>
<evidence type="ECO:0000313" key="1">
    <source>
        <dbReference type="EMBL" id="AWW41551.1"/>
    </source>
</evidence>
<dbReference type="AlphaFoldDB" id="A0A2Z4J8V3"/>
<accession>A0A2Z4J8V3</accession>
<organism evidence="1 2">
    <name type="scientific">Streptomyces cadmiisoli</name>
    <dbReference type="NCBI Taxonomy" id="2184053"/>
    <lineage>
        <taxon>Bacteria</taxon>
        <taxon>Bacillati</taxon>
        <taxon>Actinomycetota</taxon>
        <taxon>Actinomycetes</taxon>
        <taxon>Kitasatosporales</taxon>
        <taxon>Streptomycetaceae</taxon>
        <taxon>Streptomyces</taxon>
        <taxon>Streptomyces aurantiacus group</taxon>
    </lineage>
</organism>
<gene>
    <name evidence="1" type="ORF">DN051_36850</name>
</gene>
<reference evidence="1 2" key="1">
    <citation type="journal article" date="2019" name="Int. J. Syst. Evol. Microbiol.">
        <title>Streptomyces cadmiisoli sp. nov., a novel actinomycete isolated from cadmium-contaminated soil.</title>
        <authorList>
            <person name="Li K."/>
            <person name="Tang X."/>
            <person name="Zhao J."/>
            <person name="Guo Y."/>
            <person name="Tang Y."/>
            <person name="Gao J."/>
        </authorList>
    </citation>
    <scope>NUCLEOTIDE SEQUENCE [LARGE SCALE GENOMIC DNA]</scope>
    <source>
        <strain evidence="1 2">ZFG47</strain>
    </source>
</reference>
<dbReference type="GeneID" id="32597124"/>
<dbReference type="Proteomes" id="UP000249616">
    <property type="component" value="Chromosome"/>
</dbReference>
<sequence length="108" mass="12557">MPRWAVIRDAGQAESFTFGVYRELEGSEAEAHSAMLRIIDEYGHAHTASGRRRQRRQVYRISERSYLLRCHNRMFTDETVFTLAELIADTRDQEFPDSLYGWISPGSD</sequence>
<keyword evidence="2" id="KW-1185">Reference proteome</keyword>
<protein>
    <submittedName>
        <fullName evidence="1">Uncharacterized protein</fullName>
    </submittedName>
</protein>
<evidence type="ECO:0000313" key="2">
    <source>
        <dbReference type="Proteomes" id="UP000249616"/>
    </source>
</evidence>
<dbReference type="KEGG" id="scad:DN051_36850"/>
<dbReference type="EMBL" id="CP030073">
    <property type="protein sequence ID" value="AWW41551.1"/>
    <property type="molecule type" value="Genomic_DNA"/>
</dbReference>
<name>A0A2Z4J8V3_9ACTN</name>
<dbReference type="RefSeq" id="WP_053755900.1">
    <property type="nucleotide sequence ID" value="NZ_CBDRHE010000022.1"/>
</dbReference>